<dbReference type="EMBL" id="CM047749">
    <property type="protein sequence ID" value="KAJ0011399.1"/>
    <property type="molecule type" value="Genomic_DNA"/>
</dbReference>
<evidence type="ECO:0000313" key="2">
    <source>
        <dbReference type="Proteomes" id="UP001163603"/>
    </source>
</evidence>
<keyword evidence="2" id="KW-1185">Reference proteome</keyword>
<protein>
    <submittedName>
        <fullName evidence="1">Uncharacterized protein</fullName>
    </submittedName>
</protein>
<sequence length="145" mass="16337">MVGKVMMVPNDNPARISCVSHRLFFTLGPNWVLGVKIVTGVPEAIPVIGSPLVELLRGSARNMLLSATLEFTTKCVFVSPNRPHEEDRARLVLKRIFSMIRPKHAVHEQALWGNAIFHFFCIDPIYDTIGGLKQGSKEEQRPRLY</sequence>
<name>A0ACC0XAB7_9ROSI</name>
<accession>A0ACC0XAB7</accession>
<organism evidence="1 2">
    <name type="scientific">Pistacia integerrima</name>
    <dbReference type="NCBI Taxonomy" id="434235"/>
    <lineage>
        <taxon>Eukaryota</taxon>
        <taxon>Viridiplantae</taxon>
        <taxon>Streptophyta</taxon>
        <taxon>Embryophyta</taxon>
        <taxon>Tracheophyta</taxon>
        <taxon>Spermatophyta</taxon>
        <taxon>Magnoliopsida</taxon>
        <taxon>eudicotyledons</taxon>
        <taxon>Gunneridae</taxon>
        <taxon>Pentapetalae</taxon>
        <taxon>rosids</taxon>
        <taxon>malvids</taxon>
        <taxon>Sapindales</taxon>
        <taxon>Anacardiaceae</taxon>
        <taxon>Pistacia</taxon>
    </lineage>
</organism>
<proteinExistence type="predicted"/>
<reference evidence="2" key="1">
    <citation type="journal article" date="2023" name="G3 (Bethesda)">
        <title>Genome assembly and association tests identify interacting loci associated with vigor, precocity, and sex in interspecific pistachio rootstocks.</title>
        <authorList>
            <person name="Palmer W."/>
            <person name="Jacygrad E."/>
            <person name="Sagayaradj S."/>
            <person name="Cavanaugh K."/>
            <person name="Han R."/>
            <person name="Bertier L."/>
            <person name="Beede B."/>
            <person name="Kafkas S."/>
            <person name="Golino D."/>
            <person name="Preece J."/>
            <person name="Michelmore R."/>
        </authorList>
    </citation>
    <scope>NUCLEOTIDE SEQUENCE [LARGE SCALE GENOMIC DNA]</scope>
</reference>
<evidence type="ECO:0000313" key="1">
    <source>
        <dbReference type="EMBL" id="KAJ0011399.1"/>
    </source>
</evidence>
<dbReference type="Proteomes" id="UP001163603">
    <property type="component" value="Chromosome 14"/>
</dbReference>
<gene>
    <name evidence="1" type="ORF">Pint_33229</name>
</gene>
<comment type="caution">
    <text evidence="1">The sequence shown here is derived from an EMBL/GenBank/DDBJ whole genome shotgun (WGS) entry which is preliminary data.</text>
</comment>